<dbReference type="OrthoDB" id="9150437at2"/>
<feature type="domain" description="EamA" evidence="2">
    <location>
        <begin position="7"/>
        <end position="133"/>
    </location>
</feature>
<gene>
    <name evidence="3" type="ORF">DSL64_16155</name>
</gene>
<protein>
    <submittedName>
        <fullName evidence="3">EamA family transporter</fullName>
    </submittedName>
</protein>
<feature type="transmembrane region" description="Helical" evidence="1">
    <location>
        <begin position="32"/>
        <end position="50"/>
    </location>
</feature>
<dbReference type="PANTHER" id="PTHR22911:SF79">
    <property type="entry name" value="MOBA-LIKE NTP TRANSFERASE DOMAIN-CONTAINING PROTEIN"/>
    <property type="match status" value="1"/>
</dbReference>
<comment type="caution">
    <text evidence="3">The sequence shown here is derived from an EMBL/GenBank/DDBJ whole genome shotgun (WGS) entry which is preliminary data.</text>
</comment>
<keyword evidence="4" id="KW-1185">Reference proteome</keyword>
<dbReference type="PANTHER" id="PTHR22911">
    <property type="entry name" value="ACYL-MALONYL CONDENSING ENZYME-RELATED"/>
    <property type="match status" value="1"/>
</dbReference>
<proteinExistence type="predicted"/>
<dbReference type="SUPFAM" id="SSF103481">
    <property type="entry name" value="Multidrug resistance efflux transporter EmrE"/>
    <property type="match status" value="2"/>
</dbReference>
<reference evidence="3 4" key="1">
    <citation type="submission" date="2018-07" db="EMBL/GenBank/DDBJ databases">
        <title>Dyadobacter roseus sp. nov., isolated from rose rhizosphere soil.</title>
        <authorList>
            <person name="Chen L."/>
        </authorList>
    </citation>
    <scope>NUCLEOTIDE SEQUENCE [LARGE SCALE GENOMIC DNA]</scope>
    <source>
        <strain evidence="3 4">RS19</strain>
    </source>
</reference>
<keyword evidence="1" id="KW-0812">Transmembrane</keyword>
<name>A0A3D8Y901_9BACT</name>
<evidence type="ECO:0000313" key="4">
    <source>
        <dbReference type="Proteomes" id="UP000256373"/>
    </source>
</evidence>
<feature type="transmembrane region" description="Helical" evidence="1">
    <location>
        <begin position="116"/>
        <end position="135"/>
    </location>
</feature>
<dbReference type="GO" id="GO:0016020">
    <property type="term" value="C:membrane"/>
    <property type="evidence" value="ECO:0007669"/>
    <property type="project" value="InterPro"/>
</dbReference>
<organism evidence="3 4">
    <name type="scientific">Dyadobacter luteus</name>
    <dbReference type="NCBI Taxonomy" id="2259619"/>
    <lineage>
        <taxon>Bacteria</taxon>
        <taxon>Pseudomonadati</taxon>
        <taxon>Bacteroidota</taxon>
        <taxon>Cytophagia</taxon>
        <taxon>Cytophagales</taxon>
        <taxon>Spirosomataceae</taxon>
        <taxon>Dyadobacter</taxon>
    </lineage>
</organism>
<dbReference type="Pfam" id="PF00892">
    <property type="entry name" value="EamA"/>
    <property type="match status" value="2"/>
</dbReference>
<dbReference type="AlphaFoldDB" id="A0A3D8Y901"/>
<evidence type="ECO:0000313" key="3">
    <source>
        <dbReference type="EMBL" id="REA59853.1"/>
    </source>
</evidence>
<dbReference type="InterPro" id="IPR037185">
    <property type="entry name" value="EmrE-like"/>
</dbReference>
<feature type="transmembrane region" description="Helical" evidence="1">
    <location>
        <begin position="141"/>
        <end position="159"/>
    </location>
</feature>
<dbReference type="Proteomes" id="UP000256373">
    <property type="component" value="Unassembled WGS sequence"/>
</dbReference>
<sequence length="296" mass="32967">MKKAFIQLHIAILLAGFTGVFGKLITLNEGLLVWYRMIISGILLLLILGASNRLKAVSVKDFRQIAFVGFLLGIHWIFFYGSIKYSNISVGVVCFSLNGFFTAVLAPFINKKKIDFSEILLSCLTLLGIVLIFSFDSKYRLGISLGIVSSLLAALYTIANERLAHKYKSETITVYQMTGGAMAIGLLIPVYLHFFPVATLIPSMSDFAYLVLLALFCTVLLYLLLTQALKKISAFTVNLSFNLEPVYTIALAIFFYKENRELSMPFYIGLALIVLSVVLQMMKVYSQNKKSRVLAG</sequence>
<feature type="transmembrane region" description="Helical" evidence="1">
    <location>
        <begin position="180"/>
        <end position="201"/>
    </location>
</feature>
<feature type="transmembrane region" description="Helical" evidence="1">
    <location>
        <begin position="237"/>
        <end position="256"/>
    </location>
</feature>
<dbReference type="InterPro" id="IPR000620">
    <property type="entry name" value="EamA_dom"/>
</dbReference>
<keyword evidence="1" id="KW-0472">Membrane</keyword>
<feature type="transmembrane region" description="Helical" evidence="1">
    <location>
        <begin position="88"/>
        <end position="109"/>
    </location>
</feature>
<dbReference type="EMBL" id="QNUL01000013">
    <property type="protein sequence ID" value="REA59853.1"/>
    <property type="molecule type" value="Genomic_DNA"/>
</dbReference>
<evidence type="ECO:0000259" key="2">
    <source>
        <dbReference type="Pfam" id="PF00892"/>
    </source>
</evidence>
<feature type="transmembrane region" description="Helical" evidence="1">
    <location>
        <begin position="262"/>
        <end position="282"/>
    </location>
</feature>
<dbReference type="RefSeq" id="WP_115831958.1">
    <property type="nucleotide sequence ID" value="NZ_QNUL01000013.1"/>
</dbReference>
<feature type="transmembrane region" description="Helical" evidence="1">
    <location>
        <begin position="207"/>
        <end position="225"/>
    </location>
</feature>
<feature type="transmembrane region" description="Helical" evidence="1">
    <location>
        <begin position="62"/>
        <end position="82"/>
    </location>
</feature>
<keyword evidence="1" id="KW-1133">Transmembrane helix</keyword>
<accession>A0A3D8Y901</accession>
<feature type="domain" description="EamA" evidence="2">
    <location>
        <begin position="141"/>
        <end position="279"/>
    </location>
</feature>
<evidence type="ECO:0000256" key="1">
    <source>
        <dbReference type="SAM" id="Phobius"/>
    </source>
</evidence>